<comment type="caution">
    <text evidence="1">The sequence shown here is derived from an EMBL/GenBank/DDBJ whole genome shotgun (WGS) entry which is preliminary data.</text>
</comment>
<dbReference type="Proteomes" id="UP001188597">
    <property type="component" value="Unassembled WGS sequence"/>
</dbReference>
<organism evidence="1 2">
    <name type="scientific">Escallonia herrerae</name>
    <dbReference type="NCBI Taxonomy" id="1293975"/>
    <lineage>
        <taxon>Eukaryota</taxon>
        <taxon>Viridiplantae</taxon>
        <taxon>Streptophyta</taxon>
        <taxon>Embryophyta</taxon>
        <taxon>Tracheophyta</taxon>
        <taxon>Spermatophyta</taxon>
        <taxon>Magnoliopsida</taxon>
        <taxon>eudicotyledons</taxon>
        <taxon>Gunneridae</taxon>
        <taxon>Pentapetalae</taxon>
        <taxon>asterids</taxon>
        <taxon>campanulids</taxon>
        <taxon>Escalloniales</taxon>
        <taxon>Escalloniaceae</taxon>
        <taxon>Escallonia</taxon>
    </lineage>
</organism>
<reference evidence="1" key="1">
    <citation type="submission" date="2022-12" db="EMBL/GenBank/DDBJ databases">
        <title>Draft genome assemblies for two species of Escallonia (Escalloniales).</title>
        <authorList>
            <person name="Chanderbali A."/>
            <person name="Dervinis C."/>
            <person name="Anghel I."/>
            <person name="Soltis D."/>
            <person name="Soltis P."/>
            <person name="Zapata F."/>
        </authorList>
    </citation>
    <scope>NUCLEOTIDE SEQUENCE</scope>
    <source>
        <strain evidence="1">UCBG64.0493</strain>
        <tissue evidence="1">Leaf</tissue>
    </source>
</reference>
<dbReference type="EMBL" id="JAVXUP010000522">
    <property type="protein sequence ID" value="KAK3025961.1"/>
    <property type="molecule type" value="Genomic_DNA"/>
</dbReference>
<name>A0AA88WDX9_9ASTE</name>
<evidence type="ECO:0000313" key="1">
    <source>
        <dbReference type="EMBL" id="KAK3025961.1"/>
    </source>
</evidence>
<sequence>MISHTVAMHNGKEHLPDLRNIATNYRDFARGPLYLKQEKNKGIHFRPTFIYVCSLSTKGIDQIHGCSYEETCTIQEPIPYQACYPIFKSVQSTATNVTYNMGSK</sequence>
<accession>A0AA88WDX9</accession>
<proteinExistence type="predicted"/>
<keyword evidence="2" id="KW-1185">Reference proteome</keyword>
<evidence type="ECO:0000313" key="2">
    <source>
        <dbReference type="Proteomes" id="UP001188597"/>
    </source>
</evidence>
<dbReference type="AlphaFoldDB" id="A0AA88WDX9"/>
<gene>
    <name evidence="1" type="ORF">RJ639_040935</name>
</gene>
<protein>
    <submittedName>
        <fullName evidence="1">Uncharacterized protein</fullName>
    </submittedName>
</protein>